<dbReference type="InterPro" id="IPR007730">
    <property type="entry name" value="SPOR-like_dom"/>
</dbReference>
<dbReference type="Pfam" id="PF05036">
    <property type="entry name" value="SPOR"/>
    <property type="match status" value="1"/>
</dbReference>
<dbReference type="PROSITE" id="PS51724">
    <property type="entry name" value="SPOR"/>
    <property type="match status" value="1"/>
</dbReference>
<evidence type="ECO:0000256" key="1">
    <source>
        <dbReference type="SAM" id="MobiDB-lite"/>
    </source>
</evidence>
<dbReference type="Gene3D" id="3.30.70.1070">
    <property type="entry name" value="Sporulation related repeat"/>
    <property type="match status" value="1"/>
</dbReference>
<keyword evidence="2" id="KW-0812">Transmembrane</keyword>
<evidence type="ECO:0000313" key="5">
    <source>
        <dbReference type="Proteomes" id="UP000680679"/>
    </source>
</evidence>
<keyword evidence="2" id="KW-1133">Transmembrane helix</keyword>
<proteinExistence type="predicted"/>
<protein>
    <recommendedName>
        <fullName evidence="3">SPOR domain-containing protein</fullName>
    </recommendedName>
</protein>
<keyword evidence="2" id="KW-0472">Membrane</keyword>
<dbReference type="Proteomes" id="UP000680679">
    <property type="component" value="Chromosome"/>
</dbReference>
<sequence length="249" mass="26821">MREGAKKRLAGAVVMVTLAVIFVPMLFEDESLAPPYVQGPLPSEPGFQDPFVPGASGTSPPIPAEAGGLTAEEALLTPPEPMQGFETVGTVSFEDDSEEFAFEPIREPASPTVTPPRETRPATQPPTPRTQTQAPKPTQPPRTAQQPAQAPPPKPEAPVSLPEPPRSRADGLPSWVVQVSSLGSPEAAGKLADRLKQAGFSAFVERAEVGGKIYYRVRVGPDIDRANAERTAEMLRKQQKLDTLIQRYR</sequence>
<dbReference type="PANTHER" id="PTHR38687:SF1">
    <property type="entry name" value="CELL DIVISION PROTEIN DEDD"/>
    <property type="match status" value="1"/>
</dbReference>
<dbReference type="InterPro" id="IPR052521">
    <property type="entry name" value="Cell_div_SPOR-domain"/>
</dbReference>
<feature type="transmembrane region" description="Helical" evidence="2">
    <location>
        <begin position="9"/>
        <end position="27"/>
    </location>
</feature>
<dbReference type="InterPro" id="IPR036680">
    <property type="entry name" value="SPOR-like_sf"/>
</dbReference>
<dbReference type="PANTHER" id="PTHR38687">
    <property type="entry name" value="CELL DIVISION PROTEIN DEDD-RELATED"/>
    <property type="match status" value="1"/>
</dbReference>
<dbReference type="SUPFAM" id="SSF110997">
    <property type="entry name" value="Sporulation related repeat"/>
    <property type="match status" value="1"/>
</dbReference>
<name>A0ABM7QMB0_9GAMM</name>
<feature type="domain" description="SPOR" evidence="3">
    <location>
        <begin position="169"/>
        <end position="248"/>
    </location>
</feature>
<reference evidence="4 5" key="1">
    <citation type="submission" date="2021-04" db="EMBL/GenBank/DDBJ databases">
        <title>Complete genome sequencing of Allochromatium tepidum strain NZ.</title>
        <authorList>
            <person name="Tsukatani Y."/>
            <person name="Mori H."/>
        </authorList>
    </citation>
    <scope>NUCLEOTIDE SEQUENCE [LARGE SCALE GENOMIC DNA]</scope>
    <source>
        <strain evidence="4 5">NZ</strain>
    </source>
</reference>
<organism evidence="4 5">
    <name type="scientific">Allochromatium tepidum</name>
    <dbReference type="NCBI Taxonomy" id="553982"/>
    <lineage>
        <taxon>Bacteria</taxon>
        <taxon>Pseudomonadati</taxon>
        <taxon>Pseudomonadota</taxon>
        <taxon>Gammaproteobacteria</taxon>
        <taxon>Chromatiales</taxon>
        <taxon>Chromatiaceae</taxon>
        <taxon>Allochromatium</taxon>
    </lineage>
</organism>
<keyword evidence="5" id="KW-1185">Reference proteome</keyword>
<evidence type="ECO:0000256" key="2">
    <source>
        <dbReference type="SAM" id="Phobius"/>
    </source>
</evidence>
<evidence type="ECO:0000259" key="3">
    <source>
        <dbReference type="PROSITE" id="PS51724"/>
    </source>
</evidence>
<dbReference type="EMBL" id="AP024563">
    <property type="protein sequence ID" value="BCU06895.1"/>
    <property type="molecule type" value="Genomic_DNA"/>
</dbReference>
<gene>
    <name evidence="4" type="ORF">Atep_15720</name>
</gene>
<dbReference type="RefSeq" id="WP_213377731.1">
    <property type="nucleotide sequence ID" value="NZ_AP024563.1"/>
</dbReference>
<feature type="region of interest" description="Disordered" evidence="1">
    <location>
        <begin position="102"/>
        <end position="172"/>
    </location>
</feature>
<feature type="compositionally biased region" description="Pro residues" evidence="1">
    <location>
        <begin position="149"/>
        <end position="164"/>
    </location>
</feature>
<feature type="compositionally biased region" description="Low complexity" evidence="1">
    <location>
        <begin position="129"/>
        <end position="148"/>
    </location>
</feature>
<evidence type="ECO:0000313" key="4">
    <source>
        <dbReference type="EMBL" id="BCU06895.1"/>
    </source>
</evidence>
<accession>A0ABM7QMB0</accession>